<gene>
    <name evidence="1" type="ORF">SAMN04489842_2736</name>
</gene>
<dbReference type="Gene3D" id="3.40.190.10">
    <property type="entry name" value="Periplasmic binding protein-like II"/>
    <property type="match status" value="1"/>
</dbReference>
<dbReference type="InterPro" id="IPR005064">
    <property type="entry name" value="BUG"/>
</dbReference>
<accession>A0A1H1H169</accession>
<dbReference type="Gene3D" id="3.40.190.150">
    <property type="entry name" value="Bordetella uptake gene, domain 1"/>
    <property type="match status" value="1"/>
</dbReference>
<dbReference type="EMBL" id="FNLC01000002">
    <property type="protein sequence ID" value="SDR19262.1"/>
    <property type="molecule type" value="Genomic_DNA"/>
</dbReference>
<dbReference type="PANTHER" id="PTHR42928:SF5">
    <property type="entry name" value="BLR1237 PROTEIN"/>
    <property type="match status" value="1"/>
</dbReference>
<protein>
    <submittedName>
        <fullName evidence="1">Tripartite-type tricarboxylate transporter, receptor component TctC</fullName>
    </submittedName>
</protein>
<proteinExistence type="predicted"/>
<dbReference type="Proteomes" id="UP000198848">
    <property type="component" value="Unassembled WGS sequence"/>
</dbReference>
<reference evidence="2" key="1">
    <citation type="submission" date="2016-10" db="EMBL/GenBank/DDBJ databases">
        <authorList>
            <person name="Varghese N."/>
            <person name="Submissions S."/>
        </authorList>
    </citation>
    <scope>NUCLEOTIDE SEQUENCE [LARGE SCALE GENOMIC DNA]</scope>
    <source>
        <strain evidence="2">DSM 24767</strain>
    </source>
</reference>
<dbReference type="AlphaFoldDB" id="A0A1H1H169"/>
<keyword evidence="2" id="KW-1185">Reference proteome</keyword>
<dbReference type="InterPro" id="IPR042100">
    <property type="entry name" value="Bug_dom1"/>
</dbReference>
<evidence type="ECO:0000313" key="1">
    <source>
        <dbReference type="EMBL" id="SDR19262.1"/>
    </source>
</evidence>
<dbReference type="PROSITE" id="PS51257">
    <property type="entry name" value="PROKAR_LIPOPROTEIN"/>
    <property type="match status" value="1"/>
</dbReference>
<sequence length="328" mass="35068">MTRRISRRNVVKTSGIALTASLAGCLGSDGEYPADTITSIIPYDEGGGADNIFRQMADPLSEELGTDIHIENVPGAGAMRGIGQLLGEEPDGYTIGKFNPFTTSVQAMVNPPDFDMEDLQGLATIGLNAIVLIGDPDEEFDDVADLIDRYNDGEFGNIGGLGASYLPNAAFFEQEYGMGWENYVEYSGGGPINQAVASGEIPAAFNTDGSALPAAESDEVDVLAVLTSNGSEIFPDAPVITELGYENMDFIGQITRSMWVPPGTPEEQLETLTEAVEATVESDTIQEWADETGNTMTYGPPEEADDVLEQIWSDIPDVVDIDDLQDDS</sequence>
<organism evidence="1 2">
    <name type="scientific">Natronobacterium texcoconense</name>
    <dbReference type="NCBI Taxonomy" id="1095778"/>
    <lineage>
        <taxon>Archaea</taxon>
        <taxon>Methanobacteriati</taxon>
        <taxon>Methanobacteriota</taxon>
        <taxon>Stenosarchaea group</taxon>
        <taxon>Halobacteria</taxon>
        <taxon>Halobacteriales</taxon>
        <taxon>Natrialbaceae</taxon>
        <taxon>Natronobacterium</taxon>
    </lineage>
</organism>
<dbReference type="OrthoDB" id="340746at2157"/>
<evidence type="ECO:0000313" key="2">
    <source>
        <dbReference type="Proteomes" id="UP000198848"/>
    </source>
</evidence>
<name>A0A1H1H169_NATTX</name>
<dbReference type="STRING" id="1095778.SAMN04489842_2736"/>
<dbReference type="SUPFAM" id="SSF53850">
    <property type="entry name" value="Periplasmic binding protein-like II"/>
    <property type="match status" value="1"/>
</dbReference>
<dbReference type="PANTHER" id="PTHR42928">
    <property type="entry name" value="TRICARBOXYLATE-BINDING PROTEIN"/>
    <property type="match status" value="1"/>
</dbReference>
<dbReference type="CDD" id="cd07012">
    <property type="entry name" value="PBP2_Bug_TTT"/>
    <property type="match status" value="1"/>
</dbReference>
<keyword evidence="1" id="KW-0675">Receptor</keyword>
<dbReference type="Pfam" id="PF03401">
    <property type="entry name" value="TctC"/>
    <property type="match status" value="1"/>
</dbReference>